<protein>
    <submittedName>
        <fullName evidence="1">Uncharacterized protein</fullName>
    </submittedName>
</protein>
<name>A0A6J5LRT1_9CAUD</name>
<proteinExistence type="predicted"/>
<evidence type="ECO:0000313" key="1">
    <source>
        <dbReference type="EMBL" id="CAB4137195.1"/>
    </source>
</evidence>
<dbReference type="EMBL" id="LR796336">
    <property type="protein sequence ID" value="CAB4137195.1"/>
    <property type="molecule type" value="Genomic_DNA"/>
</dbReference>
<organism evidence="1">
    <name type="scientific">uncultured Caudovirales phage</name>
    <dbReference type="NCBI Taxonomy" id="2100421"/>
    <lineage>
        <taxon>Viruses</taxon>
        <taxon>Duplodnaviria</taxon>
        <taxon>Heunggongvirae</taxon>
        <taxon>Uroviricota</taxon>
        <taxon>Caudoviricetes</taxon>
        <taxon>Peduoviridae</taxon>
        <taxon>Maltschvirus</taxon>
        <taxon>Maltschvirus maltsch</taxon>
    </lineage>
</organism>
<accession>A0A6J5LRT1</accession>
<sequence length="66" mass="7419">MTPLTKEQADALAEKFRRMAVECRAKMFVELQNCDHKTAYGLQGVATFLDALATEIRNGTFIEVQP</sequence>
<reference evidence="1" key="1">
    <citation type="submission" date="2020-04" db="EMBL/GenBank/DDBJ databases">
        <authorList>
            <person name="Chiriac C."/>
            <person name="Salcher M."/>
            <person name="Ghai R."/>
            <person name="Kavagutti S V."/>
        </authorList>
    </citation>
    <scope>NUCLEOTIDE SEQUENCE</scope>
</reference>
<gene>
    <name evidence="1" type="ORF">UFOVP319_14</name>
</gene>